<proteinExistence type="predicted"/>
<keyword evidence="1" id="KW-0689">Ribosomal protein</keyword>
<dbReference type="Proteomes" id="UP000315423">
    <property type="component" value="Unassembled WGS sequence"/>
</dbReference>
<accession>A0AC61SB72</accession>
<dbReference type="EMBL" id="QYBA01000153">
    <property type="protein sequence ID" value="TKY91659.1"/>
    <property type="molecule type" value="Genomic_DNA"/>
</dbReference>
<organism evidence="1 2">
    <name type="scientific">Candidatus Methanomarinus sp</name>
    <dbReference type="NCBI Taxonomy" id="3386244"/>
    <lineage>
        <taxon>Archaea</taxon>
        <taxon>Methanobacteriati</taxon>
        <taxon>Methanobacteriota</taxon>
        <taxon>Stenosarchaea group</taxon>
        <taxon>Methanomicrobia</taxon>
        <taxon>Methanosarcinales</taxon>
        <taxon>ANME-2 cluster</taxon>
        <taxon>Candidatus Methanocomedenaceae</taxon>
        <taxon>Candidatus Methanomarinus</taxon>
    </lineage>
</organism>
<sequence length="201" mass="23069">MAKRGQRKIDGWKSKQWFNIMAPDIIGQQEIGETLAKDPELLLGRMIEVTLGEISNDYSKQNVKLELKIDQVGGDSAYTKLIGHELTRDYLRSLIKRQSSTISTTIDVMTADGYKIRVNPTCFTIKRAKASQIKSIRQYMVYMVRKKALELSFKAFMQEIILGKLSAFIYREVKFIYPLRRTEILKSTVLSEPKDQPIIAS</sequence>
<evidence type="ECO:0000313" key="1">
    <source>
        <dbReference type="EMBL" id="TKY91659.1"/>
    </source>
</evidence>
<comment type="caution">
    <text evidence="1">The sequence shown here is derived from an EMBL/GenBank/DDBJ whole genome shotgun (WGS) entry which is preliminary data.</text>
</comment>
<keyword evidence="1" id="KW-0687">Ribonucleoprotein</keyword>
<name>A0AC61SB72_9EURY</name>
<evidence type="ECO:0000313" key="2">
    <source>
        <dbReference type="Proteomes" id="UP000315423"/>
    </source>
</evidence>
<protein>
    <submittedName>
        <fullName evidence="1">30S ribosomal protein S3ae</fullName>
    </submittedName>
</protein>
<reference evidence="1" key="1">
    <citation type="submission" date="2018-09" db="EMBL/GenBank/DDBJ databases">
        <title>A genomic encyclopedia of anaerobic methanotrophic archaea.</title>
        <authorList>
            <person name="Skennerton C.T."/>
            <person name="Chadwick G.L."/>
            <person name="Laso-Perez R."/>
            <person name="Leu A.O."/>
            <person name="Speth D.R."/>
            <person name="Yu H."/>
            <person name="Morgan-Lang C."/>
            <person name="Hatzenpichler R."/>
            <person name="Goudeau D."/>
            <person name="Malmstrom R."/>
            <person name="Woyke T."/>
            <person name="Hallam S."/>
            <person name="Tyson G.W."/>
            <person name="Wegener G."/>
            <person name="Boetius A."/>
            <person name="Orphan V.J."/>
        </authorList>
    </citation>
    <scope>NUCLEOTIDE SEQUENCE</scope>
    <source>
        <strain evidence="1">CONS3730D10UFb2</strain>
    </source>
</reference>
<gene>
    <name evidence="1" type="ORF">C5S46_04650</name>
</gene>